<evidence type="ECO:0000313" key="2">
    <source>
        <dbReference type="EMBL" id="KLU01527.1"/>
    </source>
</evidence>
<comment type="caution">
    <text evidence="2">The sequence shown here is derived from an EMBL/GenBank/DDBJ whole genome shotgun (WGS) entry which is preliminary data.</text>
</comment>
<dbReference type="AlphaFoldDB" id="A0A0J1B447"/>
<keyword evidence="3" id="KW-1185">Reference proteome</keyword>
<dbReference type="PATRIC" id="fig|595434.4.peg.6362"/>
<evidence type="ECO:0000259" key="1">
    <source>
        <dbReference type="Pfam" id="PF07596"/>
    </source>
</evidence>
<feature type="domain" description="DUF1559" evidence="1">
    <location>
        <begin position="543"/>
        <end position="571"/>
    </location>
</feature>
<sequence length="588" mass="63634">MMQDTVCKGRGKQRQNGFDWHSKWLGMILVLAATAVPGGSSKTHAQDALRAVVQTDLLADPSPVEKVGGRYVPDDAIGLLMISSESLWNNEMFQLFPTEVFRVQAMETVGFDPMEVREIRASFALSPTTGQPEFGGVVTVDGSVDEAVLLEALDVNAQSMQLGGRTVYQVQPSPPVVLCQLEKNAADSEVWYIGTLEYMDRVVAAKAEVIEAERGPLPNRVANLPARDGVSLVVEMQSIRPMVSGLAMNAAGSLPPRLQPLGQIPGLTDAVLLHLGLIDEATSMELTVVAIDDSAAEQIESIVQDSLIEAEAMADAAIQRELNASEMSPAMRQATEAYAERVSALVKEAIQPNRVGTDLSIAIESKMGIASTGVLVGLLLPAVQAAREAARRMQSSNNIKQIMLAMHNHHAAFGELPFSAIVDDDGNPLLSWRVALLPFQDENELYQQFRLDEPWDSEHNLPLAQQIPSVYQPPGAIVPPGHTIYQAVVGDAIGLKPRQRTGFREFLDGLSNSVLVLETNAEQAVVWTKPEDIAIDLDDPLKGLGQAWQGGFHVGMGDGAVKFITDQIDPELFRKLLTRAGHEVVAIP</sequence>
<dbReference type="InterPro" id="IPR045584">
    <property type="entry name" value="Pilin-like"/>
</dbReference>
<dbReference type="EMBL" id="LECT01000054">
    <property type="protein sequence ID" value="KLU01527.1"/>
    <property type="molecule type" value="Genomic_DNA"/>
</dbReference>
<protein>
    <recommendedName>
        <fullName evidence="1">DUF1559 domain-containing protein</fullName>
    </recommendedName>
</protein>
<name>A0A0J1B447_RHOIS</name>
<feature type="domain" description="DUF1559" evidence="1">
    <location>
        <begin position="384"/>
        <end position="530"/>
    </location>
</feature>
<dbReference type="STRING" id="595434.RISK_006683"/>
<organism evidence="2 3">
    <name type="scientific">Rhodopirellula islandica</name>
    <dbReference type="NCBI Taxonomy" id="595434"/>
    <lineage>
        <taxon>Bacteria</taxon>
        <taxon>Pseudomonadati</taxon>
        <taxon>Planctomycetota</taxon>
        <taxon>Planctomycetia</taxon>
        <taxon>Pirellulales</taxon>
        <taxon>Pirellulaceae</taxon>
        <taxon>Rhodopirellula</taxon>
    </lineage>
</organism>
<evidence type="ECO:0000313" key="3">
    <source>
        <dbReference type="Proteomes" id="UP000036367"/>
    </source>
</evidence>
<accession>A0A0J1B447</accession>
<gene>
    <name evidence="2" type="ORF">RISK_006683</name>
</gene>
<dbReference type="NCBIfam" id="TIGR04294">
    <property type="entry name" value="pre_pil_HX9DG"/>
    <property type="match status" value="1"/>
</dbReference>
<dbReference type="PANTHER" id="PTHR30093">
    <property type="entry name" value="GENERAL SECRETION PATHWAY PROTEIN G"/>
    <property type="match status" value="1"/>
</dbReference>
<dbReference type="Pfam" id="PF07596">
    <property type="entry name" value="SBP_bac_10"/>
    <property type="match status" value="2"/>
</dbReference>
<dbReference type="InterPro" id="IPR027558">
    <property type="entry name" value="Pre_pil_HX9DG_C"/>
</dbReference>
<dbReference type="InterPro" id="IPR011453">
    <property type="entry name" value="DUF1559"/>
</dbReference>
<dbReference type="RefSeq" id="WP_083435201.1">
    <property type="nucleotide sequence ID" value="NZ_LECT01000054.1"/>
</dbReference>
<dbReference type="SUPFAM" id="SSF54523">
    <property type="entry name" value="Pili subunits"/>
    <property type="match status" value="1"/>
</dbReference>
<dbReference type="PANTHER" id="PTHR30093:SF2">
    <property type="entry name" value="TYPE II SECRETION SYSTEM PROTEIN H"/>
    <property type="match status" value="1"/>
</dbReference>
<proteinExistence type="predicted"/>
<dbReference type="Proteomes" id="UP000036367">
    <property type="component" value="Unassembled WGS sequence"/>
</dbReference>
<reference evidence="2" key="1">
    <citation type="submission" date="2015-05" db="EMBL/GenBank/DDBJ databases">
        <title>Permanent draft genome of Rhodopirellula islandicus K833.</title>
        <authorList>
            <person name="Kizina J."/>
            <person name="Richter M."/>
            <person name="Glockner F.O."/>
            <person name="Harder J."/>
        </authorList>
    </citation>
    <scope>NUCLEOTIDE SEQUENCE [LARGE SCALE GENOMIC DNA]</scope>
    <source>
        <strain evidence="2">K833</strain>
    </source>
</reference>